<dbReference type="InterPro" id="IPR037063">
    <property type="entry name" value="PHb_sf"/>
</dbReference>
<evidence type="ECO:0000313" key="1">
    <source>
        <dbReference type="EMBL" id="RSJ76188.1"/>
    </source>
</evidence>
<evidence type="ECO:0000313" key="2">
    <source>
        <dbReference type="Proteomes" id="UP000272213"/>
    </source>
</evidence>
<sequence>MMGLFSGLLGNASQKDIEKTERELENILTPAENVELAFSLIRDLIVFTDKRLILVDKQGVTGKKTAYKSYPYRSISRFSVETAGHFDLDAELKIWVSSAEEPAETLTFRSDKSVIAIQKALAEAVLR</sequence>
<dbReference type="SUPFAM" id="SSF50729">
    <property type="entry name" value="PH domain-like"/>
    <property type="match status" value="1"/>
</dbReference>
<dbReference type="Pfam" id="PF08000">
    <property type="entry name" value="bPH_1"/>
    <property type="match status" value="1"/>
</dbReference>
<accession>A0A0F2CKI1</accession>
<reference evidence="1 2" key="1">
    <citation type="submission" date="2018-11" db="EMBL/GenBank/DDBJ databases">
        <title>Species Designations Belie Phenotypic and Genotypic Heterogeneity in Oral Streptococci.</title>
        <authorList>
            <person name="Velsko I."/>
        </authorList>
    </citation>
    <scope>NUCLEOTIDE SEQUENCE [LARGE SCALE GENOMIC DNA]</scope>
    <source>
        <strain evidence="1 2">BCA6</strain>
    </source>
</reference>
<proteinExistence type="predicted"/>
<dbReference type="PANTHER" id="PTHR35796:SF3">
    <property type="entry name" value="BHLH DOMAIN-CONTAINING PROTEIN"/>
    <property type="match status" value="1"/>
</dbReference>
<dbReference type="RefSeq" id="WP_185760303.1">
    <property type="nucleotide sequence ID" value="NZ_JALDWH010000002.1"/>
</dbReference>
<dbReference type="Proteomes" id="UP000272213">
    <property type="component" value="Unassembled WGS sequence"/>
</dbReference>
<dbReference type="Gene3D" id="2.30.29.50">
    <property type="entry name" value="Bacterial Pleckstrin homology domain"/>
    <property type="match status" value="1"/>
</dbReference>
<dbReference type="AlphaFoldDB" id="A0A0F2CKI1"/>
<gene>
    <name evidence="1" type="ORF">D8798_06505</name>
</gene>
<dbReference type="InterPro" id="IPR012544">
    <property type="entry name" value="PHb"/>
</dbReference>
<comment type="caution">
    <text evidence="1">The sequence shown here is derived from an EMBL/GenBank/DDBJ whole genome shotgun (WGS) entry which is preliminary data.</text>
</comment>
<name>A0A0F2CKI1_STRCR</name>
<dbReference type="PANTHER" id="PTHR35796">
    <property type="entry name" value="HYPOTHETICAL CYTOSOLIC PROTEIN"/>
    <property type="match status" value="1"/>
</dbReference>
<dbReference type="CDD" id="cd13225">
    <property type="entry name" value="PH-like_bacteria"/>
    <property type="match status" value="1"/>
</dbReference>
<dbReference type="EMBL" id="RJPM01000004">
    <property type="protein sequence ID" value="RSJ76188.1"/>
    <property type="molecule type" value="Genomic_DNA"/>
</dbReference>
<organism evidence="1 2">
    <name type="scientific">Streptococcus cristatus</name>
    <dbReference type="NCBI Taxonomy" id="45634"/>
    <lineage>
        <taxon>Bacteria</taxon>
        <taxon>Bacillati</taxon>
        <taxon>Bacillota</taxon>
        <taxon>Bacilli</taxon>
        <taxon>Lactobacillales</taxon>
        <taxon>Streptococcaceae</taxon>
        <taxon>Streptococcus</taxon>
    </lineage>
</organism>
<protein>
    <submittedName>
        <fullName evidence="1">Uncharacterized protein</fullName>
    </submittedName>
</protein>